<dbReference type="InterPro" id="IPR000531">
    <property type="entry name" value="Beta-barrel_TonB"/>
</dbReference>
<dbReference type="GO" id="GO:0015344">
    <property type="term" value="F:siderophore uptake transmembrane transporter activity"/>
    <property type="evidence" value="ECO:0007669"/>
    <property type="project" value="TreeGrafter"/>
</dbReference>
<keyword evidence="2" id="KW-0813">Transport</keyword>
<keyword evidence="3" id="KW-0812">Transmembrane</keyword>
<dbReference type="PANTHER" id="PTHR30069:SF29">
    <property type="entry name" value="HEMOGLOBIN AND HEMOGLOBIN-HAPTOGLOBIN-BINDING PROTEIN 1-RELATED"/>
    <property type="match status" value="1"/>
</dbReference>
<dbReference type="Pfam" id="PF07715">
    <property type="entry name" value="Plug"/>
    <property type="match status" value="1"/>
</dbReference>
<keyword evidence="5" id="KW-0798">TonB box</keyword>
<proteinExistence type="predicted"/>
<evidence type="ECO:0000256" key="2">
    <source>
        <dbReference type="ARBA" id="ARBA00022448"/>
    </source>
</evidence>
<dbReference type="InterPro" id="IPR012910">
    <property type="entry name" value="Plug_dom"/>
</dbReference>
<dbReference type="InterPro" id="IPR039426">
    <property type="entry name" value="TonB-dep_rcpt-like"/>
</dbReference>
<gene>
    <name evidence="11" type="ORF">METZ01_LOCUS100826</name>
</gene>
<feature type="domain" description="TonB-dependent receptor-like beta-barrel" evidence="9">
    <location>
        <begin position="378"/>
        <end position="781"/>
    </location>
</feature>
<reference evidence="11" key="1">
    <citation type="submission" date="2018-05" db="EMBL/GenBank/DDBJ databases">
        <authorList>
            <person name="Lanie J.A."/>
            <person name="Ng W.-L."/>
            <person name="Kazmierczak K.M."/>
            <person name="Andrzejewski T.M."/>
            <person name="Davidsen T.M."/>
            <person name="Wayne K.J."/>
            <person name="Tettelin H."/>
            <person name="Glass J.I."/>
            <person name="Rusch D."/>
            <person name="Podicherti R."/>
            <person name="Tsui H.-C.T."/>
            <person name="Winkler M.E."/>
        </authorList>
    </citation>
    <scope>NUCLEOTIDE SEQUENCE</scope>
</reference>
<dbReference type="EMBL" id="UINC01010814">
    <property type="protein sequence ID" value="SVA47972.1"/>
    <property type="molecule type" value="Genomic_DNA"/>
</dbReference>
<sequence length="848" mass="95497">VSSGMTTEQDFVLSQEAIAGEEVVVLADRPLIYKDLTSTQKITTSEEIEAMPVESFLGVLTTQAGVNVGAGGELHIRGGRSNEVGYYIDGVSVANPFFTNSLSVNLSNKALKELKVVSGGFNAEYGNAMSGIVNIQIKEGGQNYEGSISIYTGDRYSIDTDLYPNIDNFELFNRRTVEGYFSGPLPLTGSKLTFNTSLRYSAQDGYLYGIREHTVQDYANFQTNDWYIQMGGNGDTVAMNPSESYNQLVKLTYKVSPKLKFSMQYLGSQGTSQSYVHFYKYNPDGRSTSVSDNNNFSFKINHAVGSKTFYEAHIFLNNTDYQRYQFNALDISGSVPFTNNMPYGEEEDVVLFIETPGNYTVGNHNITVFDSNVYILPNSDYASSLNIRGSPSAPTFSFGGSDRTHTYRLSESFGGKFDITSQINSRHEIKAGFQYRNDQLNERNFSILYDSNTYRIPTIAPENESPSHSYYSENATIMSSYLQDKLEYQSFIMNIGLRYDEFDPRTNHINNLINPEVGEVASSKKTMWSPRIGVAFPITDQGILHFSYGHFFQMPTMRNLFLTSIFGAGLAPSIGYGDLKPQKTVMYEFGLQQQLSHFIAINGSLFFKDIRDLLALQSISYVSPTYGPSSYAVYLNKDYSMVQGITLSLTKRRDPKTRLSAFLDYSYQTTEGNSVTSGSFYFNALTGVEEEKKIVPLSWDQSHVFNATVSITEPGSNGWGLSFIGKMSTGWPYTPNIPFAGYIPFPNTSRKPVQQTLDMRLYKLISLAGFNFELFFKIYNVLDNRNERYVFTDTGRSEYTFVNRTQEETEGFKDHYGEEGVHTWEEYNTRPDYFGPPRLVTVGWSLNL</sequence>
<feature type="domain" description="TonB-dependent receptor plug" evidence="10">
    <location>
        <begin position="35"/>
        <end position="131"/>
    </location>
</feature>
<evidence type="ECO:0000256" key="7">
    <source>
        <dbReference type="ARBA" id="ARBA00023170"/>
    </source>
</evidence>
<dbReference type="Gene3D" id="2.170.130.10">
    <property type="entry name" value="TonB-dependent receptor, plug domain"/>
    <property type="match status" value="1"/>
</dbReference>
<dbReference type="Pfam" id="PF00593">
    <property type="entry name" value="TonB_dep_Rec_b-barrel"/>
    <property type="match status" value="1"/>
</dbReference>
<organism evidence="11">
    <name type="scientific">marine metagenome</name>
    <dbReference type="NCBI Taxonomy" id="408172"/>
    <lineage>
        <taxon>unclassified sequences</taxon>
        <taxon>metagenomes</taxon>
        <taxon>ecological metagenomes</taxon>
    </lineage>
</organism>
<dbReference type="Gene3D" id="2.40.170.20">
    <property type="entry name" value="TonB-dependent receptor, beta-barrel domain"/>
    <property type="match status" value="1"/>
</dbReference>
<dbReference type="GO" id="GO:0044718">
    <property type="term" value="P:siderophore transmembrane transport"/>
    <property type="evidence" value="ECO:0007669"/>
    <property type="project" value="TreeGrafter"/>
</dbReference>
<dbReference type="InterPro" id="IPR037066">
    <property type="entry name" value="Plug_dom_sf"/>
</dbReference>
<dbReference type="GO" id="GO:0009279">
    <property type="term" value="C:cell outer membrane"/>
    <property type="evidence" value="ECO:0007669"/>
    <property type="project" value="UniProtKB-SubCell"/>
</dbReference>
<keyword evidence="8" id="KW-0998">Cell outer membrane</keyword>
<keyword evidence="4" id="KW-0732">Signal</keyword>
<evidence type="ECO:0000256" key="6">
    <source>
        <dbReference type="ARBA" id="ARBA00023136"/>
    </source>
</evidence>
<dbReference type="SUPFAM" id="SSF56935">
    <property type="entry name" value="Porins"/>
    <property type="match status" value="1"/>
</dbReference>
<evidence type="ECO:0000259" key="9">
    <source>
        <dbReference type="Pfam" id="PF00593"/>
    </source>
</evidence>
<keyword evidence="7" id="KW-0675">Receptor</keyword>
<accession>A0A381W670</accession>
<evidence type="ECO:0008006" key="12">
    <source>
        <dbReference type="Google" id="ProtNLM"/>
    </source>
</evidence>
<evidence type="ECO:0000259" key="10">
    <source>
        <dbReference type="Pfam" id="PF07715"/>
    </source>
</evidence>
<evidence type="ECO:0000256" key="5">
    <source>
        <dbReference type="ARBA" id="ARBA00023077"/>
    </source>
</evidence>
<comment type="subcellular location">
    <subcellularLocation>
        <location evidence="1">Cell outer membrane</location>
        <topology evidence="1">Multi-pass membrane protein</topology>
    </subcellularLocation>
</comment>
<evidence type="ECO:0000256" key="8">
    <source>
        <dbReference type="ARBA" id="ARBA00023237"/>
    </source>
</evidence>
<dbReference type="PANTHER" id="PTHR30069">
    <property type="entry name" value="TONB-DEPENDENT OUTER MEMBRANE RECEPTOR"/>
    <property type="match status" value="1"/>
</dbReference>
<keyword evidence="6" id="KW-0472">Membrane</keyword>
<feature type="non-terminal residue" evidence="11">
    <location>
        <position position="1"/>
    </location>
</feature>
<evidence type="ECO:0000256" key="3">
    <source>
        <dbReference type="ARBA" id="ARBA00022692"/>
    </source>
</evidence>
<dbReference type="InterPro" id="IPR036942">
    <property type="entry name" value="Beta-barrel_TonB_sf"/>
</dbReference>
<evidence type="ECO:0000256" key="1">
    <source>
        <dbReference type="ARBA" id="ARBA00004571"/>
    </source>
</evidence>
<name>A0A381W670_9ZZZZ</name>
<dbReference type="AlphaFoldDB" id="A0A381W670"/>
<protein>
    <recommendedName>
        <fullName evidence="12">TonB-dependent receptor plug domain-containing protein</fullName>
    </recommendedName>
</protein>
<dbReference type="PROSITE" id="PS52016">
    <property type="entry name" value="TONB_DEPENDENT_REC_3"/>
    <property type="match status" value="1"/>
</dbReference>
<evidence type="ECO:0000313" key="11">
    <source>
        <dbReference type="EMBL" id="SVA47972.1"/>
    </source>
</evidence>
<evidence type="ECO:0000256" key="4">
    <source>
        <dbReference type="ARBA" id="ARBA00022729"/>
    </source>
</evidence>